<keyword evidence="2" id="KW-1185">Reference proteome</keyword>
<proteinExistence type="predicted"/>
<dbReference type="AlphaFoldDB" id="A0A9P4J7F1"/>
<gene>
    <name evidence="1" type="ORF">K461DRAFT_97949</name>
</gene>
<organism evidence="1 2">
    <name type="scientific">Myriangium duriaei CBS 260.36</name>
    <dbReference type="NCBI Taxonomy" id="1168546"/>
    <lineage>
        <taxon>Eukaryota</taxon>
        <taxon>Fungi</taxon>
        <taxon>Dikarya</taxon>
        <taxon>Ascomycota</taxon>
        <taxon>Pezizomycotina</taxon>
        <taxon>Dothideomycetes</taxon>
        <taxon>Dothideomycetidae</taxon>
        <taxon>Myriangiales</taxon>
        <taxon>Myriangiaceae</taxon>
        <taxon>Myriangium</taxon>
    </lineage>
</organism>
<name>A0A9P4J7F1_9PEZI</name>
<accession>A0A9P4J7F1</accession>
<sequence length="85" mass="9632">MPFALHNRLSDPSTALCCSTSLRSFQPCIAFSSSRPPQYLLAMISFSSLLQATSFPRPTELRRIREVLYQNRGIGTLRHDASLRF</sequence>
<dbReference type="EMBL" id="ML996083">
    <property type="protein sequence ID" value="KAF2154570.1"/>
    <property type="molecule type" value="Genomic_DNA"/>
</dbReference>
<protein>
    <submittedName>
        <fullName evidence="1">Uncharacterized protein</fullName>
    </submittedName>
</protein>
<comment type="caution">
    <text evidence="1">The sequence shown here is derived from an EMBL/GenBank/DDBJ whole genome shotgun (WGS) entry which is preliminary data.</text>
</comment>
<dbReference type="Proteomes" id="UP000799439">
    <property type="component" value="Unassembled WGS sequence"/>
</dbReference>
<evidence type="ECO:0000313" key="1">
    <source>
        <dbReference type="EMBL" id="KAF2154570.1"/>
    </source>
</evidence>
<evidence type="ECO:0000313" key="2">
    <source>
        <dbReference type="Proteomes" id="UP000799439"/>
    </source>
</evidence>
<reference evidence="1" key="1">
    <citation type="journal article" date="2020" name="Stud. Mycol.">
        <title>101 Dothideomycetes genomes: a test case for predicting lifestyles and emergence of pathogens.</title>
        <authorList>
            <person name="Haridas S."/>
            <person name="Albert R."/>
            <person name="Binder M."/>
            <person name="Bloem J."/>
            <person name="Labutti K."/>
            <person name="Salamov A."/>
            <person name="Andreopoulos B."/>
            <person name="Baker S."/>
            <person name="Barry K."/>
            <person name="Bills G."/>
            <person name="Bluhm B."/>
            <person name="Cannon C."/>
            <person name="Castanera R."/>
            <person name="Culley D."/>
            <person name="Daum C."/>
            <person name="Ezra D."/>
            <person name="Gonzalez J."/>
            <person name="Henrissat B."/>
            <person name="Kuo A."/>
            <person name="Liang C."/>
            <person name="Lipzen A."/>
            <person name="Lutzoni F."/>
            <person name="Magnuson J."/>
            <person name="Mondo S."/>
            <person name="Nolan M."/>
            <person name="Ohm R."/>
            <person name="Pangilinan J."/>
            <person name="Park H.-J."/>
            <person name="Ramirez L."/>
            <person name="Alfaro M."/>
            <person name="Sun H."/>
            <person name="Tritt A."/>
            <person name="Yoshinaga Y."/>
            <person name="Zwiers L.-H."/>
            <person name="Turgeon B."/>
            <person name="Goodwin S."/>
            <person name="Spatafora J."/>
            <person name="Crous P."/>
            <person name="Grigoriev I."/>
        </authorList>
    </citation>
    <scope>NUCLEOTIDE SEQUENCE</scope>
    <source>
        <strain evidence="1">CBS 260.36</strain>
    </source>
</reference>